<feature type="region of interest" description="Disordered" evidence="1">
    <location>
        <begin position="704"/>
        <end position="736"/>
    </location>
</feature>
<reference evidence="2 3" key="1">
    <citation type="submission" date="2011-07" db="EMBL/GenBank/DDBJ databases">
        <authorList>
            <person name="Coyne R."/>
            <person name="Brami D."/>
            <person name="Johnson J."/>
            <person name="Hostetler J."/>
            <person name="Hannick L."/>
            <person name="Clark T."/>
            <person name="Cassidy-Hanley D."/>
            <person name="Inman J."/>
        </authorList>
    </citation>
    <scope>NUCLEOTIDE SEQUENCE [LARGE SCALE GENOMIC DNA]</scope>
    <source>
        <strain evidence="2 3">G5</strain>
    </source>
</reference>
<dbReference type="PANTHER" id="PTHR46298:SF1">
    <property type="entry name" value="ANDROGLOBIN"/>
    <property type="match status" value="1"/>
</dbReference>
<evidence type="ECO:0000256" key="1">
    <source>
        <dbReference type="SAM" id="MobiDB-lite"/>
    </source>
</evidence>
<sequence>MQKKGPKKGPSTMKKEEIIEYNPIKINDIKLSNMDLSINYPSDSKWIASQLQIIKDRNIYDCYTNKPIWTKIYPQQCGLPVYNNSGRYWIVEEDKKRIELITHQPIQYNFFRIKTGVSKVPLLNMFSPFSFEEIHTAKTCIKNRLHKPPNYQDGAEIRDDGKSIMSTIQKNNAEESLQMKPLDDFSSLANIIESLNRGIGGIWISDNDILKNFEHIQLFYNPNKYPHNKIINVGQSSEYELTIGEEYEVLIIDQNLNNNNEQNDFNEENEENNVLFSFSSKECKNQKIIPQPYCILQKFDFQNFQVVHEYQPIRGNQNSQLIQIENKNQIFKILCYTPVSYTLNISSSNPFRLCSMLQFLQEFEGFQVKNFTIEYPAFEKNKEEVFILKLKSQNDQLLKYMHLKLIENDQKNDSQMLNTIEGVDKNLYENTLQISNYMRIQIKAKTSYFLILEGELPHNVSEGNVQVEFYTKNNDIQFENYEHVEPLVYQEKYFPTKYGILFREKLYVQEDTLVSLRLKIGEVLGNNNNIQQQSIDPKKKGKINNINEQTEIQERDLVEKRLIKMELFENGKSIIYSNGYNVTHFSNVFLKSTKNNENVQYLIQAIFDLRDWPNAKYINEDTENIFWFLSVISTSTVAFVKDTDKEDKDKTIKKSWEDKEQGRAEKAKKARKKYEILIKKQQNPNIELTEEEQQLIQEVRLSKKQREEQQQSIGNIGKKQVKKEDKKNTKGQKKEDIIDDKKEIKQFPKSNDHQTQDICEFLQHLEQPRIIEKLADHGGLIDIRSSQNKQEIKENALLSLEEFTGFNQRNELLNNELKQLQNEEYQKIMSLYQQDRTNFKQNWVSFLEQRDEFKTKNQVKNSKEKELIEVLKQEKPQVNVTDFEKLLVDIQEINDFNVQLVNLGKLVLKNLKIQVLSNKIEECLGIFNVDLLKEYMSEYKNYQVQGINQEIIQKAEEMLEEARQNPNFVVEKQAEAKKAGKKGKNDFILFLIILLILIKYKYQYQQIHILIYQQFKFN</sequence>
<dbReference type="EMBL" id="GL983447">
    <property type="protein sequence ID" value="EGR33436.1"/>
    <property type="molecule type" value="Genomic_DNA"/>
</dbReference>
<protein>
    <submittedName>
        <fullName evidence="2">Uncharacterized protein</fullName>
    </submittedName>
</protein>
<accession>G0QMW5</accession>
<dbReference type="AlphaFoldDB" id="G0QMW5"/>
<organism evidence="2 3">
    <name type="scientific">Ichthyophthirius multifiliis</name>
    <name type="common">White spot disease agent</name>
    <name type="synonym">Ich</name>
    <dbReference type="NCBI Taxonomy" id="5932"/>
    <lineage>
        <taxon>Eukaryota</taxon>
        <taxon>Sar</taxon>
        <taxon>Alveolata</taxon>
        <taxon>Ciliophora</taxon>
        <taxon>Intramacronucleata</taxon>
        <taxon>Oligohymenophorea</taxon>
        <taxon>Hymenostomatida</taxon>
        <taxon>Ophryoglenina</taxon>
        <taxon>Ichthyophthirius</taxon>
    </lineage>
</organism>
<dbReference type="RefSeq" id="XP_004037422.1">
    <property type="nucleotide sequence ID" value="XM_004037374.1"/>
</dbReference>
<dbReference type="Proteomes" id="UP000008983">
    <property type="component" value="Unassembled WGS sequence"/>
</dbReference>
<dbReference type="InParanoid" id="G0QMW5"/>
<dbReference type="OMA" id="PKRYNFQ"/>
<feature type="compositionally biased region" description="Basic and acidic residues" evidence="1">
    <location>
        <begin position="722"/>
        <end position="736"/>
    </location>
</feature>
<dbReference type="OrthoDB" id="167576at2759"/>
<dbReference type="PANTHER" id="PTHR46298">
    <property type="entry name" value="ANDROGLOBIN"/>
    <property type="match status" value="1"/>
</dbReference>
<dbReference type="eggNOG" id="ENOG502SMIP">
    <property type="taxonomic scope" value="Eukaryota"/>
</dbReference>
<name>G0QMW5_ICHMU</name>
<keyword evidence="3" id="KW-1185">Reference proteome</keyword>
<evidence type="ECO:0000313" key="3">
    <source>
        <dbReference type="Proteomes" id="UP000008983"/>
    </source>
</evidence>
<proteinExistence type="predicted"/>
<dbReference type="STRING" id="857967.G0QMW5"/>
<evidence type="ECO:0000313" key="2">
    <source>
        <dbReference type="EMBL" id="EGR33436.1"/>
    </source>
</evidence>
<dbReference type="GeneID" id="14909615"/>
<dbReference type="InterPro" id="IPR053033">
    <property type="entry name" value="Androglobin-like"/>
</dbReference>
<gene>
    <name evidence="2" type="ORF">IMG5_052980</name>
</gene>